<dbReference type="Proteomes" id="UP000035722">
    <property type="component" value="Unassembled WGS sequence"/>
</dbReference>
<proteinExistence type="predicted"/>
<gene>
    <name evidence="1" type="ORF">ARTSIC4J27_271</name>
</gene>
<evidence type="ECO:0000313" key="1">
    <source>
        <dbReference type="EMBL" id="CCQ44347.1"/>
    </source>
</evidence>
<dbReference type="EMBL" id="CAQI01000025">
    <property type="protein sequence ID" value="CCQ44347.1"/>
    <property type="molecule type" value="Genomic_DNA"/>
</dbReference>
<reference evidence="2" key="1">
    <citation type="journal article" date="2014" name="Genome Announc.">
        <title>Genome Sequence of Arthrobacter siccitolerans 4J27, a Xeroprotectant-Producing Desiccation-Tolerant Microorganism.</title>
        <authorList>
            <person name="Manzanera M."/>
            <person name="Santa-Cruz-Calvo L."/>
            <person name="Vilchez J.I."/>
            <person name="Garcia-Fontana C."/>
            <person name="Silva-Castro G.A."/>
            <person name="Calvo C."/>
            <person name="Gonzalez-Lopez J."/>
        </authorList>
    </citation>
    <scope>NUCLEOTIDE SEQUENCE [LARGE SCALE GENOMIC DNA]</scope>
    <source>
        <strain evidence="2">4J27</strain>
    </source>
</reference>
<dbReference type="AlphaFoldDB" id="A0A024GXJ7"/>
<accession>A0A024GXJ7</accession>
<dbReference type="RefSeq" id="WP_050053416.1">
    <property type="nucleotide sequence ID" value="NZ_CAQI01000025.1"/>
</dbReference>
<protein>
    <submittedName>
        <fullName evidence="1">Protein</fullName>
    </submittedName>
</protein>
<name>A0A024GXJ7_9MICC</name>
<evidence type="ECO:0000313" key="2">
    <source>
        <dbReference type="Proteomes" id="UP000035722"/>
    </source>
</evidence>
<sequence length="111" mass="12013">MKKFVVLYLGPRSTQLQMLESTPEAAQEGLKAWNEWGSRAGDGIVDMGNPLLEGREITATGTSDTATEIGGYAIVQAEDIDRAQALFDNHPHLMTPGAKIHVHEVLVLPGM</sequence>
<dbReference type="STRING" id="861266.ARTSIC4J27_271"/>
<dbReference type="OrthoDB" id="3631099at2"/>
<keyword evidence="2" id="KW-1185">Reference proteome</keyword>
<dbReference type="InterPro" id="IPR011008">
    <property type="entry name" value="Dimeric_a/b-barrel"/>
</dbReference>
<organism evidence="1 2">
    <name type="scientific">Pseudarthrobacter siccitolerans</name>
    <dbReference type="NCBI Taxonomy" id="861266"/>
    <lineage>
        <taxon>Bacteria</taxon>
        <taxon>Bacillati</taxon>
        <taxon>Actinomycetota</taxon>
        <taxon>Actinomycetes</taxon>
        <taxon>Micrococcales</taxon>
        <taxon>Micrococcaceae</taxon>
        <taxon>Pseudarthrobacter</taxon>
    </lineage>
</organism>
<dbReference type="SUPFAM" id="SSF54909">
    <property type="entry name" value="Dimeric alpha+beta barrel"/>
    <property type="match status" value="1"/>
</dbReference>
<comment type="caution">
    <text evidence="1">The sequence shown here is derived from an EMBL/GenBank/DDBJ whole genome shotgun (WGS) entry which is preliminary data.</text>
</comment>